<dbReference type="InterPro" id="IPR008422">
    <property type="entry name" value="KN_HD"/>
</dbReference>
<organism evidence="11">
    <name type="scientific">Opuntia streptacantha</name>
    <name type="common">Prickly pear cactus</name>
    <name type="synonym">Opuntia cardona</name>
    <dbReference type="NCBI Taxonomy" id="393608"/>
    <lineage>
        <taxon>Eukaryota</taxon>
        <taxon>Viridiplantae</taxon>
        <taxon>Streptophyta</taxon>
        <taxon>Embryophyta</taxon>
        <taxon>Tracheophyta</taxon>
        <taxon>Spermatophyta</taxon>
        <taxon>Magnoliopsida</taxon>
        <taxon>eudicotyledons</taxon>
        <taxon>Gunneridae</taxon>
        <taxon>Pentapetalae</taxon>
        <taxon>Caryophyllales</taxon>
        <taxon>Cactineae</taxon>
        <taxon>Cactaceae</taxon>
        <taxon>Opuntioideae</taxon>
        <taxon>Opuntia</taxon>
    </lineage>
</organism>
<dbReference type="AlphaFoldDB" id="A0A7C9EEL0"/>
<keyword evidence="5 8" id="KW-0371">Homeobox</keyword>
<keyword evidence="7 8" id="KW-0539">Nucleus</keyword>
<evidence type="ECO:0000256" key="9">
    <source>
        <dbReference type="SAM" id="Coils"/>
    </source>
</evidence>
<proteinExistence type="inferred from homology"/>
<comment type="similarity">
    <text evidence="2">Belongs to the TALE/BELL homeobox family.</text>
</comment>
<evidence type="ECO:0000256" key="3">
    <source>
        <dbReference type="ARBA" id="ARBA00023015"/>
    </source>
</evidence>
<comment type="subcellular location">
    <subcellularLocation>
        <location evidence="1 8">Nucleus</location>
    </subcellularLocation>
</comment>
<dbReference type="SMART" id="SM00389">
    <property type="entry name" value="HOX"/>
    <property type="match status" value="1"/>
</dbReference>
<dbReference type="CDD" id="cd00086">
    <property type="entry name" value="homeodomain"/>
    <property type="match status" value="1"/>
</dbReference>
<keyword evidence="6" id="KW-0804">Transcription</keyword>
<keyword evidence="3" id="KW-0805">Transcription regulation</keyword>
<dbReference type="GO" id="GO:0006355">
    <property type="term" value="P:regulation of DNA-templated transcription"/>
    <property type="evidence" value="ECO:0007669"/>
    <property type="project" value="InterPro"/>
</dbReference>
<dbReference type="InterPro" id="IPR001356">
    <property type="entry name" value="HD"/>
</dbReference>
<protein>
    <recommendedName>
        <fullName evidence="10">Homeobox domain-containing protein</fullName>
    </recommendedName>
</protein>
<dbReference type="InterPro" id="IPR006563">
    <property type="entry name" value="POX_dom"/>
</dbReference>
<sequence>MVSSQSNPTSSSLHHFLISESLSSQTPFHNPHFNAFGSDIHSQNPFGDQPELSAHFHTVHSLGERMPRPVDIIHHDPSVVPDDQPEMGHTTRHFMDLLGAPNEPTHGSSRLSLSLGSQVLHPSDSMQFRQRNNLSSEFMHQAYNLVGSSGEETCNPGDFSYMGSSSFAPFVIVNSVFLKPTQSILEEAINLGSKEIDLSEVKSLFANGRGLASEVKAELLSNGLISGDKHGFQTKISKLIALLEQVEGRYEEYCQKMEDLISSFELIAGEGAAKCYTALALQAMSRHFCSLRDAIVTQIKLARKKLSPELPKIGTGLSQLSLFDREGQHCTNRMALQQIGLIQGAQRQVWRPIRGLPETSVAILRAWLFEHFLHPYPNDSEKLTLASQTGLTKNQVSNWFINARVRLWKPMIEEMYREEFGDSSVDSSGEGHTERAEE</sequence>
<dbReference type="GO" id="GO:0003677">
    <property type="term" value="F:DNA binding"/>
    <property type="evidence" value="ECO:0007669"/>
    <property type="project" value="UniProtKB-UniRule"/>
</dbReference>
<dbReference type="EMBL" id="GISG01236703">
    <property type="protein sequence ID" value="MBA4667682.1"/>
    <property type="molecule type" value="Transcribed_RNA"/>
</dbReference>
<name>A0A7C9EEL0_OPUST</name>
<evidence type="ECO:0000256" key="5">
    <source>
        <dbReference type="ARBA" id="ARBA00023155"/>
    </source>
</evidence>
<keyword evidence="4 8" id="KW-0238">DNA-binding</keyword>
<evidence type="ECO:0000256" key="4">
    <source>
        <dbReference type="ARBA" id="ARBA00023125"/>
    </source>
</evidence>
<dbReference type="Gene3D" id="1.10.10.60">
    <property type="entry name" value="Homeodomain-like"/>
    <property type="match status" value="1"/>
</dbReference>
<dbReference type="Pfam" id="PF05920">
    <property type="entry name" value="Homeobox_KN"/>
    <property type="match status" value="1"/>
</dbReference>
<reference evidence="11" key="1">
    <citation type="journal article" date="2013" name="J. Plant Res.">
        <title>Effect of fungi and light on seed germination of three Opuntia species from semiarid lands of central Mexico.</title>
        <authorList>
            <person name="Delgado-Sanchez P."/>
            <person name="Jimenez-Bremont J.F."/>
            <person name="Guerrero-Gonzalez Mde L."/>
            <person name="Flores J."/>
        </authorList>
    </citation>
    <scope>NUCLEOTIDE SEQUENCE</scope>
    <source>
        <tissue evidence="11">Cladode</tissue>
    </source>
</reference>
<evidence type="ECO:0000256" key="1">
    <source>
        <dbReference type="ARBA" id="ARBA00004123"/>
    </source>
</evidence>
<dbReference type="InterPro" id="IPR050224">
    <property type="entry name" value="TALE_homeobox"/>
</dbReference>
<feature type="DNA-binding region" description="Homeobox" evidence="8">
    <location>
        <begin position="371"/>
        <end position="411"/>
    </location>
</feature>
<evidence type="ECO:0000313" key="11">
    <source>
        <dbReference type="EMBL" id="MBA4667681.1"/>
    </source>
</evidence>
<evidence type="ECO:0000259" key="10">
    <source>
        <dbReference type="PROSITE" id="PS50071"/>
    </source>
</evidence>
<dbReference type="SMART" id="SM00574">
    <property type="entry name" value="POX"/>
    <property type="match status" value="1"/>
</dbReference>
<feature type="domain" description="Homeobox" evidence="10">
    <location>
        <begin position="369"/>
        <end position="410"/>
    </location>
</feature>
<dbReference type="PANTHER" id="PTHR11850">
    <property type="entry name" value="HOMEOBOX PROTEIN TRANSCRIPTION FACTORS"/>
    <property type="match status" value="1"/>
</dbReference>
<dbReference type="SUPFAM" id="SSF46689">
    <property type="entry name" value="Homeodomain-like"/>
    <property type="match status" value="1"/>
</dbReference>
<dbReference type="GO" id="GO:0005634">
    <property type="term" value="C:nucleus"/>
    <property type="evidence" value="ECO:0007669"/>
    <property type="project" value="UniProtKB-SubCell"/>
</dbReference>
<dbReference type="PROSITE" id="PS50071">
    <property type="entry name" value="HOMEOBOX_2"/>
    <property type="match status" value="1"/>
</dbReference>
<accession>A0A7C9EEL0</accession>
<evidence type="ECO:0000256" key="8">
    <source>
        <dbReference type="PROSITE-ProRule" id="PRU00108"/>
    </source>
</evidence>
<keyword evidence="9" id="KW-0175">Coiled coil</keyword>
<reference evidence="11" key="2">
    <citation type="submission" date="2020-07" db="EMBL/GenBank/DDBJ databases">
        <authorList>
            <person name="Vera ALvarez R."/>
            <person name="Arias-Moreno D.M."/>
            <person name="Jimenez-Jacinto V."/>
            <person name="Jimenez-Bremont J.F."/>
            <person name="Swaminathan K."/>
            <person name="Moose S.P."/>
            <person name="Guerrero-Gonzalez M.L."/>
            <person name="Marino-Ramirez L."/>
            <person name="Landsman D."/>
            <person name="Rodriguez-Kessler M."/>
            <person name="Delgado-Sanchez P."/>
        </authorList>
    </citation>
    <scope>NUCLEOTIDE SEQUENCE</scope>
    <source>
        <tissue evidence="11">Cladode</tissue>
    </source>
</reference>
<evidence type="ECO:0000256" key="7">
    <source>
        <dbReference type="ARBA" id="ARBA00023242"/>
    </source>
</evidence>
<dbReference type="Pfam" id="PF07526">
    <property type="entry name" value="POX"/>
    <property type="match status" value="1"/>
</dbReference>
<evidence type="ECO:0000256" key="2">
    <source>
        <dbReference type="ARBA" id="ARBA00006454"/>
    </source>
</evidence>
<feature type="coiled-coil region" evidence="9">
    <location>
        <begin position="236"/>
        <end position="263"/>
    </location>
</feature>
<dbReference type="InterPro" id="IPR009057">
    <property type="entry name" value="Homeodomain-like_sf"/>
</dbReference>
<evidence type="ECO:0000256" key="6">
    <source>
        <dbReference type="ARBA" id="ARBA00023163"/>
    </source>
</evidence>
<dbReference type="EMBL" id="GISG01236702">
    <property type="protein sequence ID" value="MBA4667681.1"/>
    <property type="molecule type" value="Transcribed_RNA"/>
</dbReference>